<dbReference type="EMBL" id="CAJNNV010009009">
    <property type="protein sequence ID" value="CAE8596917.1"/>
    <property type="molecule type" value="Genomic_DNA"/>
</dbReference>
<evidence type="ECO:0000313" key="2">
    <source>
        <dbReference type="Proteomes" id="UP000654075"/>
    </source>
</evidence>
<proteinExistence type="predicted"/>
<sequence>MSSVSSLIADDARYAEILAIVEGGVQNSSISGPSWPALGRAVGGQQQLVPAGLEEGSSLFLHCCPCEAGGRNPVEVFPRHCLGSLESEAAVLEEFFRLIPLDGSCSVALREAQLGGALLVGKRCGQFMSIRGRHTEQGDSGMVNITTYYDDLHLCQYDALLQVPGVAGLWLSLFSRRASQRSETGQDTIDLAKSMEDDFAECAGKLVPREHIPTPGVQVQNGSFEEGSDTQTFELKIPVGWSVLYPKTYRLDIGDPTVKAKVKQMAHRASMTFGDRAITGNPGVSWGSCIHGCPQGNDWVKVHSGHLLKPNGEAVGDLFLPLQNKEGEQLLQELDTEQAGGIYYVKSGNADWGGIESVGGDYTIAFDRDGNVISQEVLGHCKGTRYVLKVSAMFRHKAGSKESPKPKLSKYYLGVRLEGASIRDPTPYEREKAKEGFFYGGNEGKQGNERWLGGDRISRRFDWTISGDMTMTAEFLLKYAAEDEAVTINIAAGIPTETRSDWEGERNGILLSSVRVELEIPNEDLAAGLRAGPRKPITAGCC</sequence>
<comment type="caution">
    <text evidence="1">The sequence shown here is derived from an EMBL/GenBank/DDBJ whole genome shotgun (WGS) entry which is preliminary data.</text>
</comment>
<dbReference type="Proteomes" id="UP000654075">
    <property type="component" value="Unassembled WGS sequence"/>
</dbReference>
<name>A0A813EDE7_POLGL</name>
<keyword evidence="2" id="KW-1185">Reference proteome</keyword>
<organism evidence="1 2">
    <name type="scientific">Polarella glacialis</name>
    <name type="common">Dinoflagellate</name>
    <dbReference type="NCBI Taxonomy" id="89957"/>
    <lineage>
        <taxon>Eukaryota</taxon>
        <taxon>Sar</taxon>
        <taxon>Alveolata</taxon>
        <taxon>Dinophyceae</taxon>
        <taxon>Suessiales</taxon>
        <taxon>Suessiaceae</taxon>
        <taxon>Polarella</taxon>
    </lineage>
</organism>
<dbReference type="AlphaFoldDB" id="A0A813EDE7"/>
<accession>A0A813EDE7</accession>
<evidence type="ECO:0000313" key="1">
    <source>
        <dbReference type="EMBL" id="CAE8596917.1"/>
    </source>
</evidence>
<reference evidence="1" key="1">
    <citation type="submission" date="2021-02" db="EMBL/GenBank/DDBJ databases">
        <authorList>
            <person name="Dougan E. K."/>
            <person name="Rhodes N."/>
            <person name="Thang M."/>
            <person name="Chan C."/>
        </authorList>
    </citation>
    <scope>NUCLEOTIDE SEQUENCE</scope>
</reference>
<protein>
    <submittedName>
        <fullName evidence="1">Uncharacterized protein</fullName>
    </submittedName>
</protein>
<gene>
    <name evidence="1" type="ORF">PGLA1383_LOCUS15374</name>
</gene>